<sequence>MSSKSGNFRGHGVAYPCDRVVETDAPTGKDDLIVITGAGGFIAGNLALYFHNKGFRNIRAVDKKPLYEWYQHVPGVENLCLDVSVEENCRRVCEGAVEVYNLAADMGGMGFIERFRVECLRSILVNTHMIEAAYRAGARRYFFSSSACAYNTLLQQDPNVRALREEDAYPAFAERGYGWEKLMSELFCQEYWAERGMKTFIARFHNVYGPHGTWDGGREKAPAALSRKVIESLDGGSTDITIWGDGTQTRSFMYIDDCVQGIDKITHCDDLIATPVNLGSSELVSIDELLTKVEKAANLKTPLTRHYDLDAPKGVAGRNSDNTFIKEVLNWEPSTSLDVGLAKTYAWIKEQYERRKAGKRVGIG</sequence>
<dbReference type="Pfam" id="PF01370">
    <property type="entry name" value="Epimerase"/>
    <property type="match status" value="1"/>
</dbReference>
<evidence type="ECO:0000256" key="2">
    <source>
        <dbReference type="ARBA" id="ARBA00007637"/>
    </source>
</evidence>
<feature type="domain" description="Rhodanese" evidence="3">
    <location>
        <begin position="29"/>
        <end position="78"/>
    </location>
</feature>
<evidence type="ECO:0000256" key="1">
    <source>
        <dbReference type="ARBA" id="ARBA00005125"/>
    </source>
</evidence>
<comment type="similarity">
    <text evidence="2">Belongs to the NAD(P)-dependent epimerase/dehydratase family.</text>
</comment>
<gene>
    <name evidence="4" type="ORF">GCM10008942_15840</name>
</gene>
<reference evidence="4 5" key="1">
    <citation type="journal article" date="2019" name="Int. J. Syst. Evol. Microbiol.">
        <title>The Global Catalogue of Microorganisms (GCM) 10K type strain sequencing project: providing services to taxonomists for standard genome sequencing and annotation.</title>
        <authorList>
            <consortium name="The Broad Institute Genomics Platform"/>
            <consortium name="The Broad Institute Genome Sequencing Center for Infectious Disease"/>
            <person name="Wu L."/>
            <person name="Ma J."/>
        </authorList>
    </citation>
    <scope>NUCLEOTIDE SEQUENCE [LARGE SCALE GENOMIC DNA]</scope>
    <source>
        <strain evidence="4 5">JCM 15089</strain>
    </source>
</reference>
<organism evidence="4 5">
    <name type="scientific">Rhizomicrobium electricum</name>
    <dbReference type="NCBI Taxonomy" id="480070"/>
    <lineage>
        <taxon>Bacteria</taxon>
        <taxon>Pseudomonadati</taxon>
        <taxon>Pseudomonadota</taxon>
        <taxon>Alphaproteobacteria</taxon>
        <taxon>Micropepsales</taxon>
        <taxon>Micropepsaceae</taxon>
        <taxon>Rhizomicrobium</taxon>
    </lineage>
</organism>
<comment type="pathway">
    <text evidence="1">Bacterial outer membrane biogenesis; LPS O-antigen biosynthesis.</text>
</comment>
<dbReference type="Gene3D" id="3.90.25.10">
    <property type="entry name" value="UDP-galactose 4-epimerase, domain 1"/>
    <property type="match status" value="1"/>
</dbReference>
<dbReference type="PROSITE" id="PS50206">
    <property type="entry name" value="RHODANESE_3"/>
    <property type="match status" value="1"/>
</dbReference>
<comment type="caution">
    <text evidence="4">The sequence shown here is derived from an EMBL/GenBank/DDBJ whole genome shotgun (WGS) entry which is preliminary data.</text>
</comment>
<proteinExistence type="inferred from homology"/>
<dbReference type="Proteomes" id="UP001499951">
    <property type="component" value="Unassembled WGS sequence"/>
</dbReference>
<name>A0ABN1EJQ3_9PROT</name>
<dbReference type="PANTHER" id="PTHR43000">
    <property type="entry name" value="DTDP-D-GLUCOSE 4,6-DEHYDRATASE-RELATED"/>
    <property type="match status" value="1"/>
</dbReference>
<dbReference type="InterPro" id="IPR001763">
    <property type="entry name" value="Rhodanese-like_dom"/>
</dbReference>
<dbReference type="RefSeq" id="WP_166929994.1">
    <property type="nucleotide sequence ID" value="NZ_BAAADD010000004.1"/>
</dbReference>
<dbReference type="EMBL" id="BAAADD010000004">
    <property type="protein sequence ID" value="GAA0568104.1"/>
    <property type="molecule type" value="Genomic_DNA"/>
</dbReference>
<dbReference type="SUPFAM" id="SSF51735">
    <property type="entry name" value="NAD(P)-binding Rossmann-fold domains"/>
    <property type="match status" value="1"/>
</dbReference>
<accession>A0ABN1EJQ3</accession>
<evidence type="ECO:0000313" key="5">
    <source>
        <dbReference type="Proteomes" id="UP001499951"/>
    </source>
</evidence>
<keyword evidence="5" id="KW-1185">Reference proteome</keyword>
<dbReference type="InterPro" id="IPR036291">
    <property type="entry name" value="NAD(P)-bd_dom_sf"/>
</dbReference>
<protein>
    <submittedName>
        <fullName evidence="4">NAD-dependent epimerase/dehydratase family protein</fullName>
    </submittedName>
</protein>
<evidence type="ECO:0000259" key="3">
    <source>
        <dbReference type="PROSITE" id="PS50206"/>
    </source>
</evidence>
<evidence type="ECO:0000313" key="4">
    <source>
        <dbReference type="EMBL" id="GAA0568104.1"/>
    </source>
</evidence>
<dbReference type="Gene3D" id="3.40.50.720">
    <property type="entry name" value="NAD(P)-binding Rossmann-like Domain"/>
    <property type="match status" value="1"/>
</dbReference>
<dbReference type="InterPro" id="IPR001509">
    <property type="entry name" value="Epimerase_deHydtase"/>
</dbReference>